<protein>
    <submittedName>
        <fullName evidence="1">Uncharacterized protein</fullName>
    </submittedName>
</protein>
<accession>A0A9P7ZTM9</accession>
<dbReference type="AlphaFoldDB" id="A0A9P7ZTM9"/>
<name>A0A9P7ZTM9_9HYPO</name>
<proteinExistence type="predicted"/>
<dbReference type="EMBL" id="MU251244">
    <property type="protein sequence ID" value="KAG9258055.1"/>
    <property type="molecule type" value="Genomic_DNA"/>
</dbReference>
<organism evidence="1 2">
    <name type="scientific">Emericellopsis atlantica</name>
    <dbReference type="NCBI Taxonomy" id="2614577"/>
    <lineage>
        <taxon>Eukaryota</taxon>
        <taxon>Fungi</taxon>
        <taxon>Dikarya</taxon>
        <taxon>Ascomycota</taxon>
        <taxon>Pezizomycotina</taxon>
        <taxon>Sordariomycetes</taxon>
        <taxon>Hypocreomycetidae</taxon>
        <taxon>Hypocreales</taxon>
        <taxon>Bionectriaceae</taxon>
        <taxon>Emericellopsis</taxon>
    </lineage>
</organism>
<keyword evidence="2" id="KW-1185">Reference proteome</keyword>
<reference evidence="1" key="1">
    <citation type="journal article" date="2021" name="IMA Fungus">
        <title>Genomic characterization of three marine fungi, including Emericellopsis atlantica sp. nov. with signatures of a generalist lifestyle and marine biomass degradation.</title>
        <authorList>
            <person name="Hagestad O.C."/>
            <person name="Hou L."/>
            <person name="Andersen J.H."/>
            <person name="Hansen E.H."/>
            <person name="Altermark B."/>
            <person name="Li C."/>
            <person name="Kuhnert E."/>
            <person name="Cox R.J."/>
            <person name="Crous P.W."/>
            <person name="Spatafora J.W."/>
            <person name="Lail K."/>
            <person name="Amirebrahimi M."/>
            <person name="Lipzen A."/>
            <person name="Pangilinan J."/>
            <person name="Andreopoulos W."/>
            <person name="Hayes R.D."/>
            <person name="Ng V."/>
            <person name="Grigoriev I.V."/>
            <person name="Jackson S.A."/>
            <person name="Sutton T.D.S."/>
            <person name="Dobson A.D.W."/>
            <person name="Rama T."/>
        </authorList>
    </citation>
    <scope>NUCLEOTIDE SEQUENCE</scope>
    <source>
        <strain evidence="1">TS7</strain>
    </source>
</reference>
<evidence type="ECO:0000313" key="1">
    <source>
        <dbReference type="EMBL" id="KAG9258055.1"/>
    </source>
</evidence>
<dbReference type="OrthoDB" id="4360026at2759"/>
<sequence>MKEKIRIAQPARALRLSPSKLSTVHEADATILRGIPEHPEFSKALNARAIISDLIPDIDLAKQPQELPYCMRYQVASLVSRFGACSPRVAVAEEARDGGSDAIFNHIMSQPALYKRQKQEFTKPEGPDGLFFEICPYLGLDEMIYDIAEKQGISELVPHDDYRPSSLLSTDPMLNLLTSLLPVYLPAKDKDQLILTAAYYGDIDRYTRLWRPKPARAELCCVIRGIYHHPLFALWWSRQPNILEDPRFYRRDRFHIQKAIGARHIMNNNISRLLAHKDDKETHHVPGMREACLCAAIFADYRELFDELLVLPGVVPNYFLLEEAEKSSSQHYVYIESSYRLLSVKDRILLERSSSLATYPSVPRVWGDMWHNGTPYDGVGADADMLVLCLMAPEAWRPHQERFSCIDLNYEEWPLKW</sequence>
<dbReference type="RefSeq" id="XP_046121979.1">
    <property type="nucleotide sequence ID" value="XM_046266201.1"/>
</dbReference>
<dbReference type="Proteomes" id="UP000887229">
    <property type="component" value="Unassembled WGS sequence"/>
</dbReference>
<comment type="caution">
    <text evidence="1">The sequence shown here is derived from an EMBL/GenBank/DDBJ whole genome shotgun (WGS) entry which is preliminary data.</text>
</comment>
<gene>
    <name evidence="1" type="ORF">F5Z01DRAFT_692989</name>
</gene>
<dbReference type="GeneID" id="70297104"/>
<evidence type="ECO:0000313" key="2">
    <source>
        <dbReference type="Proteomes" id="UP000887229"/>
    </source>
</evidence>